<dbReference type="PANTHER" id="PTHR34180:SF1">
    <property type="entry name" value="BETA-ALANYL-DOPAMINE_CARCININE HYDROLASE"/>
    <property type="match status" value="1"/>
</dbReference>
<dbReference type="Gene3D" id="3.60.60.10">
    <property type="entry name" value="Penicillin V Acylase, Chain A"/>
    <property type="match status" value="1"/>
</dbReference>
<dbReference type="InterPro" id="IPR047794">
    <property type="entry name" value="C45_proenzyme-like"/>
</dbReference>
<dbReference type="PANTHER" id="PTHR34180">
    <property type="entry name" value="PEPTIDASE C45"/>
    <property type="match status" value="1"/>
</dbReference>
<proteinExistence type="predicted"/>
<dbReference type="Proteomes" id="UP000537592">
    <property type="component" value="Unassembled WGS sequence"/>
</dbReference>
<dbReference type="NCBIfam" id="NF040521">
    <property type="entry name" value="C45_proenzyme"/>
    <property type="match status" value="1"/>
</dbReference>
<gene>
    <name evidence="2" type="ORF">FHS81_000653</name>
</gene>
<evidence type="ECO:0000259" key="1">
    <source>
        <dbReference type="Pfam" id="PF03417"/>
    </source>
</evidence>
<dbReference type="RefSeq" id="WP_183750574.1">
    <property type="nucleotide sequence ID" value="NZ_JACICC010000001.1"/>
</dbReference>
<name>A0A7W5Z2I5_9HYPH</name>
<feature type="domain" description="Peptidase C45 hydrolase" evidence="1">
    <location>
        <begin position="112"/>
        <end position="326"/>
    </location>
</feature>
<comment type="caution">
    <text evidence="2">The sequence shown here is derived from an EMBL/GenBank/DDBJ whole genome shotgun (WGS) entry which is preliminary data.</text>
</comment>
<accession>A0A7W5Z2I5</accession>
<protein>
    <recommendedName>
        <fullName evidence="1">Peptidase C45 hydrolase domain-containing protein</fullName>
    </recommendedName>
</protein>
<evidence type="ECO:0000313" key="3">
    <source>
        <dbReference type="Proteomes" id="UP000537592"/>
    </source>
</evidence>
<dbReference type="Pfam" id="PF03417">
    <property type="entry name" value="AAT"/>
    <property type="match status" value="1"/>
</dbReference>
<dbReference type="AlphaFoldDB" id="A0A7W5Z2I5"/>
<dbReference type="EMBL" id="JACICC010000001">
    <property type="protein sequence ID" value="MBB3808599.1"/>
    <property type="molecule type" value="Genomic_DNA"/>
</dbReference>
<reference evidence="2 3" key="1">
    <citation type="submission" date="2020-08" db="EMBL/GenBank/DDBJ databases">
        <title>Genomic Encyclopedia of Type Strains, Phase IV (KMG-IV): sequencing the most valuable type-strain genomes for metagenomic binning, comparative biology and taxonomic classification.</title>
        <authorList>
            <person name="Goeker M."/>
        </authorList>
    </citation>
    <scope>NUCLEOTIDE SEQUENCE [LARGE SCALE GENOMIC DNA]</scope>
    <source>
        <strain evidence="2 3">DSM 28760</strain>
    </source>
</reference>
<sequence>MSNDTGSRLQSIRIEGSSYDIGVQLGRFGAAIVHSHLVKRHAWASVMRHRHHPRVAAMREAAQVRFPAYWRELEGLADGLGLPFDDVFLWNSRGDIWAMAPEGCTTVQIPGDEPIVAHNEDGDPAMRGHCALAHVRPAEGWAFTAFVYPGSLPGHTFAATETGLVQAVNNIRSLSSGPGVPRMVLGRAVLDCGTLDEALLLLETSQRAGAFHFTLAQRGDTRVFGVEFTHAACSVQEVAHPACHANHLVHPDMSAELQEITGSSRSRQNRGDAIIDAALAETVLDPLTILRDRDDDVLPVYRSQPDDPDYENTLATAVFRIGQTSLNWRVYDRAQAEPRFVVGDDLVPVEPASGQ</sequence>
<evidence type="ECO:0000313" key="2">
    <source>
        <dbReference type="EMBL" id="MBB3808599.1"/>
    </source>
</evidence>
<keyword evidence="3" id="KW-1185">Reference proteome</keyword>
<dbReference type="InterPro" id="IPR005079">
    <property type="entry name" value="Peptidase_C45_hydrolase"/>
</dbReference>
<organism evidence="2 3">
    <name type="scientific">Pseudochelatococcus contaminans</name>
    <dbReference type="NCBI Taxonomy" id="1538103"/>
    <lineage>
        <taxon>Bacteria</taxon>
        <taxon>Pseudomonadati</taxon>
        <taxon>Pseudomonadota</taxon>
        <taxon>Alphaproteobacteria</taxon>
        <taxon>Hyphomicrobiales</taxon>
        <taxon>Chelatococcaceae</taxon>
        <taxon>Pseudochelatococcus</taxon>
    </lineage>
</organism>
<dbReference type="InterPro" id="IPR047801">
    <property type="entry name" value="Peptidase_C45"/>
</dbReference>